<dbReference type="Pfam" id="PF01068">
    <property type="entry name" value="DNA_ligase_A_M"/>
    <property type="match status" value="1"/>
</dbReference>
<proteinExistence type="predicted"/>
<dbReference type="CDD" id="cd07998">
    <property type="entry name" value="WGR_DNA_ligase"/>
    <property type="match status" value="1"/>
</dbReference>
<evidence type="ECO:0008006" key="5">
    <source>
        <dbReference type="Google" id="ProtNLM"/>
    </source>
</evidence>
<evidence type="ECO:0000259" key="1">
    <source>
        <dbReference type="PROSITE" id="PS50160"/>
    </source>
</evidence>
<evidence type="ECO:0000313" key="4">
    <source>
        <dbReference type="Proteomes" id="UP001500459"/>
    </source>
</evidence>
<dbReference type="InterPro" id="IPR008893">
    <property type="entry name" value="WGR_domain"/>
</dbReference>
<accession>A0ABP7XBX7</accession>
<organism evidence="3 4">
    <name type="scientific">Aquimarina addita</name>
    <dbReference type="NCBI Taxonomy" id="870485"/>
    <lineage>
        <taxon>Bacteria</taxon>
        <taxon>Pseudomonadati</taxon>
        <taxon>Bacteroidota</taxon>
        <taxon>Flavobacteriia</taxon>
        <taxon>Flavobacteriales</taxon>
        <taxon>Flavobacteriaceae</taxon>
        <taxon>Aquimarina</taxon>
    </lineage>
</organism>
<dbReference type="InterPro" id="IPR012310">
    <property type="entry name" value="DNA_ligase_ATP-dep_cent"/>
</dbReference>
<feature type="domain" description="WGR" evidence="2">
    <location>
        <begin position="1"/>
        <end position="90"/>
    </location>
</feature>
<keyword evidence="4" id="KW-1185">Reference proteome</keyword>
<dbReference type="SMART" id="SM00773">
    <property type="entry name" value="WGR"/>
    <property type="match status" value="1"/>
</dbReference>
<dbReference type="SUPFAM" id="SSF56091">
    <property type="entry name" value="DNA ligase/mRNA capping enzyme, catalytic domain"/>
    <property type="match status" value="1"/>
</dbReference>
<evidence type="ECO:0000313" key="3">
    <source>
        <dbReference type="EMBL" id="GAA4110905.1"/>
    </source>
</evidence>
<dbReference type="Gene3D" id="2.20.140.10">
    <property type="entry name" value="WGR domain"/>
    <property type="match status" value="1"/>
</dbReference>
<protein>
    <recommendedName>
        <fullName evidence="5">ATP-dependent DNA ligase</fullName>
    </recommendedName>
</protein>
<dbReference type="PROSITE" id="PS51977">
    <property type="entry name" value="WGR"/>
    <property type="match status" value="1"/>
</dbReference>
<dbReference type="RefSeq" id="WP_344925024.1">
    <property type="nucleotide sequence ID" value="NZ_BAABCW010000002.1"/>
</dbReference>
<dbReference type="Proteomes" id="UP001500459">
    <property type="component" value="Unassembled WGS sequence"/>
</dbReference>
<dbReference type="Pfam" id="PF05406">
    <property type="entry name" value="WGR"/>
    <property type="match status" value="1"/>
</dbReference>
<dbReference type="SUPFAM" id="SSF142921">
    <property type="entry name" value="WGR domain-like"/>
    <property type="match status" value="1"/>
</dbReference>
<dbReference type="EMBL" id="BAABCW010000002">
    <property type="protein sequence ID" value="GAA4110905.1"/>
    <property type="molecule type" value="Genomic_DNA"/>
</dbReference>
<reference evidence="4" key="1">
    <citation type="journal article" date="2019" name="Int. J. Syst. Evol. Microbiol.">
        <title>The Global Catalogue of Microorganisms (GCM) 10K type strain sequencing project: providing services to taxonomists for standard genome sequencing and annotation.</title>
        <authorList>
            <consortium name="The Broad Institute Genomics Platform"/>
            <consortium name="The Broad Institute Genome Sequencing Center for Infectious Disease"/>
            <person name="Wu L."/>
            <person name="Ma J."/>
        </authorList>
    </citation>
    <scope>NUCLEOTIDE SEQUENCE [LARGE SCALE GENOMIC DNA]</scope>
    <source>
        <strain evidence="4">JCM 17106</strain>
    </source>
</reference>
<dbReference type="PROSITE" id="PS50160">
    <property type="entry name" value="DNA_LIGASE_A3"/>
    <property type="match status" value="1"/>
</dbReference>
<name>A0ABP7XBX7_9FLAO</name>
<evidence type="ECO:0000259" key="2">
    <source>
        <dbReference type="PROSITE" id="PS51977"/>
    </source>
</evidence>
<dbReference type="Gene3D" id="3.30.470.30">
    <property type="entry name" value="DNA ligase/mRNA capping enzyme"/>
    <property type="match status" value="1"/>
</dbReference>
<sequence>MKAEQITLYFKQGGSDKVYKAHLEEKDGMYIVNFAYGRRGATLKTGTKTQSGVVYEKAKKIYDKLVNDKSAKGYVPDENSTKYVYAEDQVHSGIYCQLLNPVDKSYIQGCITEDSWWAQEKKDGRRMLIRKTKEITAINRRGLTIGAPESILNAAKLIEQQFIVDGEAVGEILYVFDLLFWNGEDIRERSYKERLNLLLAVGFRDAIKVIKTTKNSKEKEELYQQLMKTDSEGVVFKKHRAVYTAGRPNSGGTQIKFKFYDTASVIVSKVNDKRSVAMIVYDGSKEIAIGNVTISSNKEIPETGAIIEVRYLYAYKGGSLYQPTFLHLRTDIEKKECTIDQLKYKNISQ</sequence>
<comment type="caution">
    <text evidence="3">The sequence shown here is derived from an EMBL/GenBank/DDBJ whole genome shotgun (WGS) entry which is preliminary data.</text>
</comment>
<feature type="domain" description="ATP-dependent DNA ligase family profile" evidence="1">
    <location>
        <begin position="173"/>
        <end position="298"/>
    </location>
</feature>
<gene>
    <name evidence="3" type="ORF">GCM10022393_08260</name>
</gene>
<dbReference type="InterPro" id="IPR036930">
    <property type="entry name" value="WGR_dom_sf"/>
</dbReference>